<dbReference type="InterPro" id="IPR029045">
    <property type="entry name" value="ClpP/crotonase-like_dom_sf"/>
</dbReference>
<comment type="similarity">
    <text evidence="2">Belongs to the enoyl-CoA hydratase/isomerase family.</text>
</comment>
<keyword evidence="4" id="KW-0413">Isomerase</keyword>
<keyword evidence="5" id="KW-0456">Lyase</keyword>
<evidence type="ECO:0000256" key="1">
    <source>
        <dbReference type="ARBA" id="ARBA00004275"/>
    </source>
</evidence>
<dbReference type="EC" id="4.2.1.17" evidence="5"/>
<gene>
    <name evidence="5" type="primary">paaF_1</name>
    <name evidence="5" type="ORF">LMG28138_00863</name>
</gene>
<sequence length="262" mass="27920">METKVETGTDIIVSRDEGVLTIAFNRVAKKNAITVAMYRAMADGLAEAAADPAVRAILLRGDETVFCAGNDLADFMKNPPSGQDAPVFQFLQGIASTRKPVVAAVAGAAIGIGTTMLLHCDLVYAAENARFSLPFAQLGLCPEAASSILLPQLAGYHRAAEKLLLGEAFDASEALDMGLVNRVLPVERLNAFALGQAKKLAALPPSSLRATKSLMKDANREAILARIVEEGVQFSKMLLAPEAREALTAFAEKRRADFSKFD</sequence>
<evidence type="ECO:0000256" key="2">
    <source>
        <dbReference type="ARBA" id="ARBA00005254"/>
    </source>
</evidence>
<keyword evidence="6" id="KW-1185">Reference proteome</keyword>
<evidence type="ECO:0000256" key="3">
    <source>
        <dbReference type="ARBA" id="ARBA00023140"/>
    </source>
</evidence>
<dbReference type="Proteomes" id="UP000494115">
    <property type="component" value="Unassembled WGS sequence"/>
</dbReference>
<dbReference type="InterPro" id="IPR001753">
    <property type="entry name" value="Enoyl-CoA_hydra/iso"/>
</dbReference>
<reference evidence="5 6" key="1">
    <citation type="submission" date="2020-04" db="EMBL/GenBank/DDBJ databases">
        <authorList>
            <person name="De Canck E."/>
        </authorList>
    </citation>
    <scope>NUCLEOTIDE SEQUENCE [LARGE SCALE GENOMIC DNA]</scope>
    <source>
        <strain evidence="5 6">LMG 28138</strain>
    </source>
</reference>
<dbReference type="GO" id="GO:0004300">
    <property type="term" value="F:enoyl-CoA hydratase activity"/>
    <property type="evidence" value="ECO:0007669"/>
    <property type="project" value="UniProtKB-EC"/>
</dbReference>
<organism evidence="5 6">
    <name type="scientific">Pararobbsia alpina</name>
    <dbReference type="NCBI Taxonomy" id="621374"/>
    <lineage>
        <taxon>Bacteria</taxon>
        <taxon>Pseudomonadati</taxon>
        <taxon>Pseudomonadota</taxon>
        <taxon>Betaproteobacteria</taxon>
        <taxon>Burkholderiales</taxon>
        <taxon>Burkholderiaceae</taxon>
        <taxon>Pararobbsia</taxon>
    </lineage>
</organism>
<evidence type="ECO:0000313" key="6">
    <source>
        <dbReference type="Proteomes" id="UP000494115"/>
    </source>
</evidence>
<evidence type="ECO:0000256" key="4">
    <source>
        <dbReference type="ARBA" id="ARBA00023235"/>
    </source>
</evidence>
<proteinExistence type="inferred from homology"/>
<dbReference type="Gene3D" id="1.10.12.10">
    <property type="entry name" value="Lyase 2-enoyl-coa Hydratase, Chain A, domain 2"/>
    <property type="match status" value="1"/>
</dbReference>
<keyword evidence="3" id="KW-0576">Peroxisome</keyword>
<dbReference type="InterPro" id="IPR014748">
    <property type="entry name" value="Enoyl-CoA_hydra_C"/>
</dbReference>
<dbReference type="PANTHER" id="PTHR43684">
    <property type="match status" value="1"/>
</dbReference>
<dbReference type="GO" id="GO:0004165">
    <property type="term" value="F:delta(3)-delta(2)-enoyl-CoA isomerase activity"/>
    <property type="evidence" value="ECO:0007669"/>
    <property type="project" value="UniProtKB-ARBA"/>
</dbReference>
<accession>A0A6S7AYL1</accession>
<dbReference type="RefSeq" id="WP_175103415.1">
    <property type="nucleotide sequence ID" value="NZ_CADIKM010000003.1"/>
</dbReference>
<comment type="subcellular location">
    <subcellularLocation>
        <location evidence="1">Peroxisome</location>
    </subcellularLocation>
</comment>
<dbReference type="SUPFAM" id="SSF52096">
    <property type="entry name" value="ClpP/crotonase"/>
    <property type="match status" value="1"/>
</dbReference>
<dbReference type="Pfam" id="PF00378">
    <property type="entry name" value="ECH_1"/>
    <property type="match status" value="1"/>
</dbReference>
<evidence type="ECO:0000313" key="5">
    <source>
        <dbReference type="EMBL" id="CAB3779629.1"/>
    </source>
</evidence>
<protein>
    <submittedName>
        <fullName evidence="5">2,3-dehydroadipyl-CoA hydratase</fullName>
        <ecNumber evidence="5">4.2.1.17</ecNumber>
    </submittedName>
</protein>
<name>A0A6S7AYL1_9BURK</name>
<dbReference type="InterPro" id="IPR051053">
    <property type="entry name" value="ECH/Chromodomain_protein"/>
</dbReference>
<dbReference type="CDD" id="cd06558">
    <property type="entry name" value="crotonase-like"/>
    <property type="match status" value="1"/>
</dbReference>
<dbReference type="EMBL" id="CADIKM010000003">
    <property type="protein sequence ID" value="CAB3779629.1"/>
    <property type="molecule type" value="Genomic_DNA"/>
</dbReference>
<dbReference type="AlphaFoldDB" id="A0A6S7AYL1"/>
<dbReference type="Gene3D" id="3.90.226.10">
    <property type="entry name" value="2-enoyl-CoA Hydratase, Chain A, domain 1"/>
    <property type="match status" value="1"/>
</dbReference>
<dbReference type="PANTHER" id="PTHR43684:SF1">
    <property type="entry name" value="ENOYL-COA DELTA ISOMERASE 2"/>
    <property type="match status" value="1"/>
</dbReference>